<comment type="caution">
    <text evidence="6">The sequence shown here is derived from an EMBL/GenBank/DDBJ whole genome shotgun (WGS) entry which is preliminary data.</text>
</comment>
<dbReference type="PROSITE" id="PS01101">
    <property type="entry name" value="CK2_BETA"/>
    <property type="match status" value="1"/>
</dbReference>
<dbReference type="GO" id="GO:0006359">
    <property type="term" value="P:regulation of transcription by RNA polymerase III"/>
    <property type="evidence" value="ECO:0007669"/>
    <property type="project" value="TreeGrafter"/>
</dbReference>
<evidence type="ECO:0000256" key="5">
    <source>
        <dbReference type="SAM" id="MobiDB-lite"/>
    </source>
</evidence>
<proteinExistence type="inferred from homology"/>
<dbReference type="SUPFAM" id="SSF57798">
    <property type="entry name" value="Casein kinase II beta subunit"/>
    <property type="match status" value="1"/>
</dbReference>
<name>A0A9P4Q151_9PEZI</name>
<dbReference type="FunFam" id="1.10.1820.10:FF:000003">
    <property type="entry name" value="Casein kinase II subunit beta"/>
    <property type="match status" value="1"/>
</dbReference>
<dbReference type="SMART" id="SM01085">
    <property type="entry name" value="CK_II_beta"/>
    <property type="match status" value="1"/>
</dbReference>
<sequence length="269" mass="31322">MDDFATDTDSDYTSYWRDWFISSRGNEYFCEIDEDYLTDRFNLTGLNTEVQYYQYALDLVTDVFDMDIDDDMREQVEKSARHLYGLVHARYVVTTRGLAKMMEKYKQGVFGKCPRVICDSQHLLPMGQHDIPGQSNVKLYCAKCEDIYNPKSSRHNSIDGAYFGSSFHSILFQVYPALLPQKTQRRYEPRLYGFRVHASAALMRWQEEKREEMKDRLRFRVLETGFEDEDEEAEEGSLSGDENGVGEGQEEGIDDMFEGRPPQTVIGMQ</sequence>
<comment type="subunit">
    <text evidence="4">Tetramer of two alpha and two beta subunits.</text>
</comment>
<gene>
    <name evidence="6" type="ORF">K431DRAFT_288444</name>
</gene>
<dbReference type="Proteomes" id="UP000799441">
    <property type="component" value="Unassembled WGS sequence"/>
</dbReference>
<dbReference type="Gene3D" id="1.10.1820.10">
    <property type="entry name" value="protein kinase ck2 holoenzyme, chain C, domain 1"/>
    <property type="match status" value="1"/>
</dbReference>
<dbReference type="EMBL" id="MU003841">
    <property type="protein sequence ID" value="KAF2717565.1"/>
    <property type="molecule type" value="Genomic_DNA"/>
</dbReference>
<dbReference type="InterPro" id="IPR000704">
    <property type="entry name" value="Casein_kinase_II_reg-sub"/>
</dbReference>
<dbReference type="GO" id="GO:0034456">
    <property type="term" value="C:UTP-C complex"/>
    <property type="evidence" value="ECO:0007669"/>
    <property type="project" value="TreeGrafter"/>
</dbReference>
<reference evidence="6" key="1">
    <citation type="journal article" date="2020" name="Stud. Mycol.">
        <title>101 Dothideomycetes genomes: a test case for predicting lifestyles and emergence of pathogens.</title>
        <authorList>
            <person name="Haridas S."/>
            <person name="Albert R."/>
            <person name="Binder M."/>
            <person name="Bloem J."/>
            <person name="Labutti K."/>
            <person name="Salamov A."/>
            <person name="Andreopoulos B."/>
            <person name="Baker S."/>
            <person name="Barry K."/>
            <person name="Bills G."/>
            <person name="Bluhm B."/>
            <person name="Cannon C."/>
            <person name="Castanera R."/>
            <person name="Culley D."/>
            <person name="Daum C."/>
            <person name="Ezra D."/>
            <person name="Gonzalez J."/>
            <person name="Henrissat B."/>
            <person name="Kuo A."/>
            <person name="Liang C."/>
            <person name="Lipzen A."/>
            <person name="Lutzoni F."/>
            <person name="Magnuson J."/>
            <person name="Mondo S."/>
            <person name="Nolan M."/>
            <person name="Ohm R."/>
            <person name="Pangilinan J."/>
            <person name="Park H.-J."/>
            <person name="Ramirez L."/>
            <person name="Alfaro M."/>
            <person name="Sun H."/>
            <person name="Tritt A."/>
            <person name="Yoshinaga Y."/>
            <person name="Zwiers L.-H."/>
            <person name="Turgeon B."/>
            <person name="Goodwin S."/>
            <person name="Spatafora J."/>
            <person name="Crous P."/>
            <person name="Grigoriev I."/>
        </authorList>
    </citation>
    <scope>NUCLEOTIDE SEQUENCE</scope>
    <source>
        <strain evidence="6">CBS 116435</strain>
    </source>
</reference>
<evidence type="ECO:0000256" key="1">
    <source>
        <dbReference type="ARBA" id="ARBA00006941"/>
    </source>
</evidence>
<dbReference type="InterPro" id="IPR016149">
    <property type="entry name" value="Casein_kin_II_reg-sub_N"/>
</dbReference>
<evidence type="ECO:0000256" key="2">
    <source>
        <dbReference type="ARBA" id="ARBA00045899"/>
    </source>
</evidence>
<dbReference type="Gene3D" id="2.20.25.20">
    <property type="match status" value="1"/>
</dbReference>
<evidence type="ECO:0000256" key="4">
    <source>
        <dbReference type="RuleBase" id="RU361268"/>
    </source>
</evidence>
<keyword evidence="7" id="KW-1185">Reference proteome</keyword>
<dbReference type="PANTHER" id="PTHR11740:SF39">
    <property type="entry name" value="CASEIN KINASE II SUBUNIT BETA"/>
    <property type="match status" value="1"/>
</dbReference>
<protein>
    <recommendedName>
        <fullName evidence="4">Casein kinase II subunit beta</fullName>
        <shortName evidence="4">CK II beta</shortName>
    </recommendedName>
</protein>
<accession>A0A9P4Q151</accession>
<dbReference type="Pfam" id="PF01214">
    <property type="entry name" value="CK_II_beta"/>
    <property type="match status" value="1"/>
</dbReference>
<evidence type="ECO:0000256" key="3">
    <source>
        <dbReference type="ARBA" id="ARBA00062110"/>
    </source>
</evidence>
<dbReference type="GO" id="GO:0005737">
    <property type="term" value="C:cytoplasm"/>
    <property type="evidence" value="ECO:0007669"/>
    <property type="project" value="TreeGrafter"/>
</dbReference>
<evidence type="ECO:0000313" key="6">
    <source>
        <dbReference type="EMBL" id="KAF2717565.1"/>
    </source>
</evidence>
<dbReference type="OrthoDB" id="3971593at2759"/>
<organism evidence="6 7">
    <name type="scientific">Polychaeton citri CBS 116435</name>
    <dbReference type="NCBI Taxonomy" id="1314669"/>
    <lineage>
        <taxon>Eukaryota</taxon>
        <taxon>Fungi</taxon>
        <taxon>Dikarya</taxon>
        <taxon>Ascomycota</taxon>
        <taxon>Pezizomycotina</taxon>
        <taxon>Dothideomycetes</taxon>
        <taxon>Dothideomycetidae</taxon>
        <taxon>Capnodiales</taxon>
        <taxon>Capnodiaceae</taxon>
        <taxon>Polychaeton</taxon>
    </lineage>
</organism>
<comment type="similarity">
    <text evidence="1 4">Belongs to the casein kinase 2 subunit beta family.</text>
</comment>
<dbReference type="FunFam" id="2.20.25.20:FF:000001">
    <property type="entry name" value="Casein kinase II subunit beta"/>
    <property type="match status" value="1"/>
</dbReference>
<dbReference type="AlphaFoldDB" id="A0A9P4Q151"/>
<dbReference type="PRINTS" id="PR00472">
    <property type="entry name" value="CASNKINASEII"/>
</dbReference>
<feature type="compositionally biased region" description="Acidic residues" evidence="5">
    <location>
        <begin position="225"/>
        <end position="235"/>
    </location>
</feature>
<feature type="region of interest" description="Disordered" evidence="5">
    <location>
        <begin position="225"/>
        <end position="269"/>
    </location>
</feature>
<dbReference type="GO" id="GO:0019887">
    <property type="term" value="F:protein kinase regulator activity"/>
    <property type="evidence" value="ECO:0007669"/>
    <property type="project" value="InterPro"/>
</dbReference>
<comment type="subunit">
    <text evidence="3">Tetramer composed of two alpha chains, one beta chain and one beta' chain.</text>
</comment>
<dbReference type="PANTHER" id="PTHR11740">
    <property type="entry name" value="CASEIN KINASE II SUBUNIT BETA"/>
    <property type="match status" value="1"/>
</dbReference>
<evidence type="ECO:0000313" key="7">
    <source>
        <dbReference type="Proteomes" id="UP000799441"/>
    </source>
</evidence>
<dbReference type="GO" id="GO:0005956">
    <property type="term" value="C:protein kinase CK2 complex"/>
    <property type="evidence" value="ECO:0007669"/>
    <property type="project" value="UniProtKB-UniRule"/>
</dbReference>
<dbReference type="InterPro" id="IPR035991">
    <property type="entry name" value="Casein_kinase_II_beta-like"/>
</dbReference>
<comment type="function">
    <text evidence="2 4">Regulatory subunit of casein kinase II/CK2. As part of the kinase complex regulates the basal catalytic activity of the alpha subunit a constitutively active serine/threonine-protein kinase that phosphorylates a large number of substrates containing acidic residues C-terminal to the phosphorylated serine or threonine.</text>
</comment>